<dbReference type="AlphaFoldDB" id="A0A6A6AXL0"/>
<keyword evidence="2" id="KW-1185">Reference proteome</keyword>
<organism evidence="1 2">
    <name type="scientific">Aplosporella prunicola CBS 121167</name>
    <dbReference type="NCBI Taxonomy" id="1176127"/>
    <lineage>
        <taxon>Eukaryota</taxon>
        <taxon>Fungi</taxon>
        <taxon>Dikarya</taxon>
        <taxon>Ascomycota</taxon>
        <taxon>Pezizomycotina</taxon>
        <taxon>Dothideomycetes</taxon>
        <taxon>Dothideomycetes incertae sedis</taxon>
        <taxon>Botryosphaeriales</taxon>
        <taxon>Aplosporellaceae</taxon>
        <taxon>Aplosporella</taxon>
    </lineage>
</organism>
<reference evidence="1" key="1">
    <citation type="journal article" date="2020" name="Stud. Mycol.">
        <title>101 Dothideomycetes genomes: a test case for predicting lifestyles and emergence of pathogens.</title>
        <authorList>
            <person name="Haridas S."/>
            <person name="Albert R."/>
            <person name="Binder M."/>
            <person name="Bloem J."/>
            <person name="Labutti K."/>
            <person name="Salamov A."/>
            <person name="Andreopoulos B."/>
            <person name="Baker S."/>
            <person name="Barry K."/>
            <person name="Bills G."/>
            <person name="Bluhm B."/>
            <person name="Cannon C."/>
            <person name="Castanera R."/>
            <person name="Culley D."/>
            <person name="Daum C."/>
            <person name="Ezra D."/>
            <person name="Gonzalez J."/>
            <person name="Henrissat B."/>
            <person name="Kuo A."/>
            <person name="Liang C."/>
            <person name="Lipzen A."/>
            <person name="Lutzoni F."/>
            <person name="Magnuson J."/>
            <person name="Mondo S."/>
            <person name="Nolan M."/>
            <person name="Ohm R."/>
            <person name="Pangilinan J."/>
            <person name="Park H.-J."/>
            <person name="Ramirez L."/>
            <person name="Alfaro M."/>
            <person name="Sun H."/>
            <person name="Tritt A."/>
            <person name="Yoshinaga Y."/>
            <person name="Zwiers L.-H."/>
            <person name="Turgeon B."/>
            <person name="Goodwin S."/>
            <person name="Spatafora J."/>
            <person name="Crous P."/>
            <person name="Grigoriev I."/>
        </authorList>
    </citation>
    <scope>NUCLEOTIDE SEQUENCE</scope>
    <source>
        <strain evidence="1">CBS 121167</strain>
    </source>
</reference>
<gene>
    <name evidence="1" type="ORF">K452DRAFT_292338</name>
</gene>
<accession>A0A6A6AXL0</accession>
<dbReference type="PANTHER" id="PTHR43591">
    <property type="entry name" value="METHYLTRANSFERASE"/>
    <property type="match status" value="1"/>
</dbReference>
<dbReference type="GeneID" id="54298855"/>
<dbReference type="SUPFAM" id="SSF53335">
    <property type="entry name" value="S-adenosyl-L-methionine-dependent methyltransferases"/>
    <property type="match status" value="1"/>
</dbReference>
<dbReference type="Gene3D" id="3.40.50.150">
    <property type="entry name" value="Vaccinia Virus protein VP39"/>
    <property type="match status" value="1"/>
</dbReference>
<sequence>MAENPTTTTTPAATAVPLDVDPDFLRHSDSDTDSAVGSIDEQLSSFSTSLTSSITNYPVRNGRRYHAYKDGSYILPNDDEEQDRLDLAHHMMLKLIGDRLFLAPLPDDFAGKILDVGTGTGIWAIEMGDRFPSAEILGNDLSPVQPTWVPTNVKFEVDDVENEWTFPTPFDYVFSRYLASAIGDWPNLVKQAYKNVKPGGWVEFQDFDSMFYSDDGSLTPDHAIHKWISTLVEACGKLGRYSLPGHKLPEWFKEAGFVNIHHEKFKLPIGPWAKEKRQKEAGLLNLMQVIDGLEGFSLRVFVDILKWDIKEVQVLLAQVRQDLKDKSIHAMFDFHVVWAQRPE</sequence>
<evidence type="ECO:0000313" key="1">
    <source>
        <dbReference type="EMBL" id="KAF2136490.1"/>
    </source>
</evidence>
<proteinExistence type="predicted"/>
<name>A0A6A6AXL0_9PEZI</name>
<dbReference type="PANTHER" id="PTHR43591:SF10">
    <property type="entry name" value="ABC TRANSMEMBRANE TYPE-1 DOMAIN-CONTAINING PROTEIN-RELATED"/>
    <property type="match status" value="1"/>
</dbReference>
<dbReference type="OrthoDB" id="2013972at2759"/>
<dbReference type="EMBL" id="ML995519">
    <property type="protein sequence ID" value="KAF2136490.1"/>
    <property type="molecule type" value="Genomic_DNA"/>
</dbReference>
<dbReference type="RefSeq" id="XP_033392208.1">
    <property type="nucleotide sequence ID" value="XM_033541359.1"/>
</dbReference>
<dbReference type="CDD" id="cd02440">
    <property type="entry name" value="AdoMet_MTases"/>
    <property type="match status" value="1"/>
</dbReference>
<protein>
    <recommendedName>
        <fullName evidence="3">Methyltransferase domain-containing protein</fullName>
    </recommendedName>
</protein>
<evidence type="ECO:0008006" key="3">
    <source>
        <dbReference type="Google" id="ProtNLM"/>
    </source>
</evidence>
<dbReference type="Proteomes" id="UP000799438">
    <property type="component" value="Unassembled WGS sequence"/>
</dbReference>
<dbReference type="Pfam" id="PF13489">
    <property type="entry name" value="Methyltransf_23"/>
    <property type="match status" value="1"/>
</dbReference>
<dbReference type="InterPro" id="IPR029063">
    <property type="entry name" value="SAM-dependent_MTases_sf"/>
</dbReference>
<evidence type="ECO:0000313" key="2">
    <source>
        <dbReference type="Proteomes" id="UP000799438"/>
    </source>
</evidence>
<dbReference type="GO" id="GO:0008168">
    <property type="term" value="F:methyltransferase activity"/>
    <property type="evidence" value="ECO:0007669"/>
    <property type="project" value="TreeGrafter"/>
</dbReference>